<evidence type="ECO:0000256" key="5">
    <source>
        <dbReference type="ARBA" id="ARBA00023198"/>
    </source>
</evidence>
<keyword evidence="8" id="KW-1185">Reference proteome</keyword>
<dbReference type="GO" id="GO:0042981">
    <property type="term" value="P:regulation of apoptotic process"/>
    <property type="evidence" value="ECO:0007669"/>
    <property type="project" value="InterPro"/>
</dbReference>
<dbReference type="InterPro" id="IPR051249">
    <property type="entry name" value="NLRP_Inflammasome"/>
</dbReference>
<evidence type="ECO:0000313" key="7">
    <source>
        <dbReference type="Ensembl" id="ENSSRHP00000096534.1"/>
    </source>
</evidence>
<dbReference type="PROSITE" id="PS50209">
    <property type="entry name" value="CARD"/>
    <property type="match status" value="1"/>
</dbReference>
<organism evidence="7 8">
    <name type="scientific">Sinocyclocheilus rhinocerous</name>
    <dbReference type="NCBI Taxonomy" id="307959"/>
    <lineage>
        <taxon>Eukaryota</taxon>
        <taxon>Metazoa</taxon>
        <taxon>Chordata</taxon>
        <taxon>Craniata</taxon>
        <taxon>Vertebrata</taxon>
        <taxon>Euteleostomi</taxon>
        <taxon>Actinopterygii</taxon>
        <taxon>Neopterygii</taxon>
        <taxon>Teleostei</taxon>
        <taxon>Ostariophysi</taxon>
        <taxon>Cypriniformes</taxon>
        <taxon>Cyprinidae</taxon>
        <taxon>Cyprininae</taxon>
        <taxon>Sinocyclocheilus</taxon>
    </lineage>
</organism>
<proteinExistence type="predicted"/>
<evidence type="ECO:0000259" key="6">
    <source>
        <dbReference type="PROSITE" id="PS50209"/>
    </source>
</evidence>
<keyword evidence="3" id="KW-0399">Innate immunity</keyword>
<evidence type="ECO:0000313" key="8">
    <source>
        <dbReference type="Proteomes" id="UP000472270"/>
    </source>
</evidence>
<sequence>MIAKTHYCLFCGCGSETAGAAGPQQARVQAQFVDRNYAALIQKVTSVMAITDELKNKGMLCDEKYSEIRAEQTSQGKMRMLFEALNSGGDGVKNDFYYALRNHEPHLFKDLGKRIYSCC</sequence>
<keyword evidence="4" id="KW-0391">Immunity</keyword>
<accession>A0A673N187</accession>
<dbReference type="InterPro" id="IPR001315">
    <property type="entry name" value="CARD"/>
</dbReference>
<dbReference type="InterPro" id="IPR011029">
    <property type="entry name" value="DEATH-like_dom_sf"/>
</dbReference>
<keyword evidence="2" id="KW-0963">Cytoplasm</keyword>
<keyword evidence="5" id="KW-0395">Inflammatory response</keyword>
<evidence type="ECO:0000256" key="1">
    <source>
        <dbReference type="ARBA" id="ARBA00004514"/>
    </source>
</evidence>
<dbReference type="GO" id="GO:0005829">
    <property type="term" value="C:cytosol"/>
    <property type="evidence" value="ECO:0007669"/>
    <property type="project" value="UniProtKB-SubCell"/>
</dbReference>
<evidence type="ECO:0000256" key="3">
    <source>
        <dbReference type="ARBA" id="ARBA00022588"/>
    </source>
</evidence>
<dbReference type="Pfam" id="PF00619">
    <property type="entry name" value="CARD"/>
    <property type="match status" value="1"/>
</dbReference>
<reference evidence="7" key="2">
    <citation type="submission" date="2025-09" db="UniProtKB">
        <authorList>
            <consortium name="Ensembl"/>
        </authorList>
    </citation>
    <scope>IDENTIFICATION</scope>
</reference>
<dbReference type="Ensembl" id="ENSSRHT00000099154.1">
    <property type="protein sequence ID" value="ENSSRHP00000096534.1"/>
    <property type="gene ID" value="ENSSRHG00000047424.1"/>
</dbReference>
<dbReference type="PANTHER" id="PTHR46985:SF2">
    <property type="entry name" value="APOPTOSIS-ASSOCIATED SPECK-LIKE PROTEIN CONTAINING A CARD"/>
    <property type="match status" value="1"/>
</dbReference>
<reference evidence="7" key="1">
    <citation type="submission" date="2025-08" db="UniProtKB">
        <authorList>
            <consortium name="Ensembl"/>
        </authorList>
    </citation>
    <scope>IDENTIFICATION</scope>
</reference>
<protein>
    <submittedName>
        <fullName evidence="7">Si:ch211-66k16.27</fullName>
    </submittedName>
</protein>
<comment type="subcellular location">
    <subcellularLocation>
        <location evidence="1">Cytoplasm</location>
        <location evidence="1">Cytosol</location>
    </subcellularLocation>
</comment>
<dbReference type="Gene3D" id="1.10.533.10">
    <property type="entry name" value="Death Domain, Fas"/>
    <property type="match status" value="1"/>
</dbReference>
<dbReference type="InterPro" id="IPR033516">
    <property type="entry name" value="CARD8/ASC/NALP1_CARD"/>
</dbReference>
<dbReference type="GO" id="GO:0045087">
    <property type="term" value="P:innate immune response"/>
    <property type="evidence" value="ECO:0007669"/>
    <property type="project" value="UniProtKB-KW"/>
</dbReference>
<dbReference type="CDD" id="cd08330">
    <property type="entry name" value="CARD_ASC_NALP1"/>
    <property type="match status" value="1"/>
</dbReference>
<dbReference type="GO" id="GO:0006954">
    <property type="term" value="P:inflammatory response"/>
    <property type="evidence" value="ECO:0007669"/>
    <property type="project" value="UniProtKB-KW"/>
</dbReference>
<dbReference type="Proteomes" id="UP000472270">
    <property type="component" value="Unassembled WGS sequence"/>
</dbReference>
<dbReference type="SUPFAM" id="SSF47986">
    <property type="entry name" value="DEATH domain"/>
    <property type="match status" value="1"/>
</dbReference>
<evidence type="ECO:0000256" key="4">
    <source>
        <dbReference type="ARBA" id="ARBA00022859"/>
    </source>
</evidence>
<dbReference type="PANTHER" id="PTHR46985">
    <property type="entry name" value="NACHT, LRR AND PYD DOMAINS-CONTAINING PROTEIN 1"/>
    <property type="match status" value="1"/>
</dbReference>
<dbReference type="AlphaFoldDB" id="A0A673N187"/>
<dbReference type="FunFam" id="1.10.533.10:FF:000013">
    <property type="entry name" value="Apoptosis-associated speck-like protein containing a CARD"/>
    <property type="match status" value="1"/>
</dbReference>
<feature type="domain" description="CARD" evidence="6">
    <location>
        <begin position="25"/>
        <end position="115"/>
    </location>
</feature>
<evidence type="ECO:0000256" key="2">
    <source>
        <dbReference type="ARBA" id="ARBA00022490"/>
    </source>
</evidence>
<name>A0A673N187_9TELE</name>